<dbReference type="RefSeq" id="XP_065674070.1">
    <property type="nucleotide sequence ID" value="XM_065817998.1"/>
</dbReference>
<dbReference type="Proteomes" id="UP001652625">
    <property type="component" value="Chromosome 14"/>
</dbReference>
<evidence type="ECO:0000313" key="1">
    <source>
        <dbReference type="Proteomes" id="UP001652625"/>
    </source>
</evidence>
<protein>
    <submittedName>
        <fullName evidence="2">Uncharacterized protein LOC136091014</fullName>
    </submittedName>
</protein>
<dbReference type="Gene3D" id="3.30.70.1820">
    <property type="entry name" value="L1 transposable element, RRM domain"/>
    <property type="match status" value="1"/>
</dbReference>
<dbReference type="GeneID" id="136091014"/>
<accession>A0ABM4DHV1</accession>
<name>A0ABM4DHV1_HYDVU</name>
<proteinExistence type="predicted"/>
<gene>
    <name evidence="2" type="primary">LOC136091014</name>
</gene>
<evidence type="ECO:0000313" key="2">
    <source>
        <dbReference type="RefSeq" id="XP_065674070.1"/>
    </source>
</evidence>
<organism evidence="1 2">
    <name type="scientific">Hydra vulgaris</name>
    <name type="common">Hydra</name>
    <name type="synonym">Hydra attenuata</name>
    <dbReference type="NCBI Taxonomy" id="6087"/>
    <lineage>
        <taxon>Eukaryota</taxon>
        <taxon>Metazoa</taxon>
        <taxon>Cnidaria</taxon>
        <taxon>Hydrozoa</taxon>
        <taxon>Hydroidolina</taxon>
        <taxon>Anthoathecata</taxon>
        <taxon>Aplanulata</taxon>
        <taxon>Hydridae</taxon>
        <taxon>Hydra</taxon>
    </lineage>
</organism>
<reference evidence="2" key="1">
    <citation type="submission" date="2025-08" db="UniProtKB">
        <authorList>
            <consortium name="RefSeq"/>
        </authorList>
    </citation>
    <scope>IDENTIFICATION</scope>
</reference>
<sequence>MTKSDEFVSIVMMREMLNLQKETILSFFREAISSMNQKFDNFQTSFQDVRRELDDIKSGLNFVGGVCEDKVKALGEKINKICEDLTNFRKMQGKITSDNIELKLKSVDNEDRNRRNNLRIDGKLFNVQLGIEKDIKIERAHRVGLAKVERARTIVLKLRDYGDKKVILEKAIKLKGSNIFINEDYSFTTRKIQKELFEQAKLHQQNGHYAKVVYNKLIVHEFKENVHKVIVDSTRN</sequence>
<keyword evidence="1" id="KW-1185">Reference proteome</keyword>